<feature type="binding site" evidence="9">
    <location>
        <position position="187"/>
    </location>
    <ligand>
        <name>substrate</name>
    </ligand>
</feature>
<feature type="active site" description="Proton acceptor" evidence="9">
    <location>
        <position position="214"/>
    </location>
</feature>
<dbReference type="Proteomes" id="UP000067399">
    <property type="component" value="Chromosome"/>
</dbReference>
<evidence type="ECO:0000256" key="10">
    <source>
        <dbReference type="PROSITE-ProRule" id="PRU10125"/>
    </source>
</evidence>
<feature type="site" description="Could be important to modulate the pK values of the two catalytic cysteine residues" evidence="9">
    <location>
        <position position="205"/>
    </location>
</feature>
<dbReference type="GO" id="GO:0005829">
    <property type="term" value="C:cytosol"/>
    <property type="evidence" value="ECO:0007669"/>
    <property type="project" value="TreeGrafter"/>
</dbReference>
<feature type="site" description="Important for dimerization" evidence="9">
    <location>
        <position position="264"/>
    </location>
</feature>
<keyword evidence="6 9" id="KW-0457">Lysine biosynthesis</keyword>
<evidence type="ECO:0000256" key="3">
    <source>
        <dbReference type="ARBA" id="ARBA00013080"/>
    </source>
</evidence>
<dbReference type="PANTHER" id="PTHR31689">
    <property type="entry name" value="DIAMINOPIMELATE EPIMERASE, CHLOROPLASTIC"/>
    <property type="match status" value="1"/>
</dbReference>
<dbReference type="UniPathway" id="UPA00034">
    <property type="reaction ID" value="UER00025"/>
</dbReference>
<accession>A0A0P0USE4</accession>
<proteinExistence type="inferred from homology"/>
<evidence type="ECO:0000256" key="9">
    <source>
        <dbReference type="HAMAP-Rule" id="MF_00197"/>
    </source>
</evidence>
<organism evidence="11 12">
    <name type="scientific">endosymbiont of Bathymodiolus septemdierum str. Myojin knoll</name>
    <dbReference type="NCBI Taxonomy" id="1303921"/>
    <lineage>
        <taxon>Bacteria</taxon>
        <taxon>Pseudomonadati</taxon>
        <taxon>Pseudomonadota</taxon>
        <taxon>Gammaproteobacteria</taxon>
        <taxon>sulfur-oxidizing symbionts</taxon>
    </lineage>
</organism>
<feature type="binding site" evidence="9">
    <location>
        <position position="13"/>
    </location>
    <ligand>
        <name>substrate</name>
    </ligand>
</feature>
<feature type="binding site" evidence="9">
    <location>
        <begin position="75"/>
        <end position="76"/>
    </location>
    <ligand>
        <name>substrate</name>
    </ligand>
</feature>
<evidence type="ECO:0000256" key="7">
    <source>
        <dbReference type="ARBA" id="ARBA00023235"/>
    </source>
</evidence>
<evidence type="ECO:0000256" key="5">
    <source>
        <dbReference type="ARBA" id="ARBA00022605"/>
    </source>
</evidence>
<keyword evidence="4 9" id="KW-0963">Cytoplasm</keyword>
<keyword evidence="5 9" id="KW-0028">Amino-acid biosynthesis</keyword>
<gene>
    <name evidence="9 11" type="primary">dapF</name>
    <name evidence="11" type="ORF">BSEPE_0898</name>
</gene>
<protein>
    <recommendedName>
        <fullName evidence="3 9">Diaminopimelate epimerase</fullName>
        <shortName evidence="9">DAP epimerase</shortName>
        <ecNumber evidence="3 9">5.1.1.7</ecNumber>
    </recommendedName>
    <alternativeName>
        <fullName evidence="9">PLP-independent amino acid racemase</fullName>
    </alternativeName>
</protein>
<reference evidence="11 12" key="1">
    <citation type="journal article" date="2000" name="Mar. Ecol. Prog. Ser.">
        <title>Phylogenetic characterization of endosymbionts in three hydrothermal vent mussels: influence on host distributions.</title>
        <authorList>
            <person name="Fujiwara Y."/>
            <person name="Takai K."/>
            <person name="Uematsu K."/>
            <person name="Tsuchida S."/>
            <person name="Hunt J.C."/>
            <person name="Hashimoto J."/>
        </authorList>
    </citation>
    <scope>NUCLEOTIDE SEQUENCE [LARGE SCALE GENOMIC DNA]</scope>
    <source>
        <strain evidence="11 12">Myojin Knoll</strain>
    </source>
</reference>
<evidence type="ECO:0000256" key="1">
    <source>
        <dbReference type="ARBA" id="ARBA00005196"/>
    </source>
</evidence>
<comment type="pathway">
    <text evidence="1 9">Amino-acid biosynthesis; L-lysine biosynthesis via DAP pathway; DL-2,6-diaminopimelate from LL-2,6-diaminopimelate: step 1/1.</text>
</comment>
<sequence>MIINFTKMHGLGNDFMVVDMTNSPEMLISTQQIESLADRHYGVGFDQMLVVENSEVADFRYRIINADGSEVAQCGNGARCFARFVTEKGLTSNNPISVETRNGVMRLLINEDNTVRVDMGEPQFEPVKIPLEIESQATVYKVNGIEFGALSIGNPHCILIVDKVENTEVEAVASAIQESQLFPEGVNVGFMQIVDRGVVLLRVYERGAGETLACGSGACAAIIHGIKLGLLDQQVTVNFKGGSVIVEYTPGEHVFLMGPAEFIYEGQVEI</sequence>
<feature type="binding site" evidence="9">
    <location>
        <position position="47"/>
    </location>
    <ligand>
        <name>substrate</name>
    </ligand>
</feature>
<evidence type="ECO:0000256" key="4">
    <source>
        <dbReference type="ARBA" id="ARBA00022490"/>
    </source>
</evidence>
<feature type="binding site" evidence="9">
    <location>
        <position position="154"/>
    </location>
    <ligand>
        <name>substrate</name>
    </ligand>
</feature>
<feature type="site" description="Could be important to modulate the pK values of the two catalytic cysteine residues" evidence="9">
    <location>
        <position position="156"/>
    </location>
</feature>
<dbReference type="SUPFAM" id="SSF54506">
    <property type="entry name" value="Diaminopimelate epimerase-like"/>
    <property type="match status" value="2"/>
</dbReference>
<dbReference type="HAMAP" id="MF_00197">
    <property type="entry name" value="DAP_epimerase"/>
    <property type="match status" value="1"/>
</dbReference>
<evidence type="ECO:0000313" key="11">
    <source>
        <dbReference type="EMBL" id="BAS67889.1"/>
    </source>
</evidence>
<evidence type="ECO:0000256" key="8">
    <source>
        <dbReference type="ARBA" id="ARBA00051712"/>
    </source>
</evidence>
<comment type="subcellular location">
    <subcellularLocation>
        <location evidence="9">Cytoplasm</location>
    </subcellularLocation>
</comment>
<dbReference type="GO" id="GO:0008837">
    <property type="term" value="F:diaminopimelate epimerase activity"/>
    <property type="evidence" value="ECO:0007669"/>
    <property type="project" value="UniProtKB-UniRule"/>
</dbReference>
<dbReference type="EC" id="5.1.1.7" evidence="3 9"/>
<dbReference type="GO" id="GO:0009089">
    <property type="term" value="P:lysine biosynthetic process via diaminopimelate"/>
    <property type="evidence" value="ECO:0007669"/>
    <property type="project" value="UniProtKB-UniRule"/>
</dbReference>
<evidence type="ECO:0000256" key="6">
    <source>
        <dbReference type="ARBA" id="ARBA00023154"/>
    </source>
</evidence>
<comment type="subunit">
    <text evidence="9">Homodimer.</text>
</comment>
<feature type="active site" description="Proton donor" evidence="9">
    <location>
        <position position="74"/>
    </location>
</feature>
<dbReference type="EMBL" id="AP013042">
    <property type="protein sequence ID" value="BAS67889.1"/>
    <property type="molecule type" value="Genomic_DNA"/>
</dbReference>
<dbReference type="PROSITE" id="PS01326">
    <property type="entry name" value="DAP_EPIMERASE"/>
    <property type="match status" value="1"/>
</dbReference>
<dbReference type="InterPro" id="IPR018510">
    <property type="entry name" value="DAP_epimerase_AS"/>
</dbReference>
<feature type="binding site" evidence="9">
    <location>
        <begin position="205"/>
        <end position="206"/>
    </location>
    <ligand>
        <name>substrate</name>
    </ligand>
</feature>
<comment type="catalytic activity">
    <reaction evidence="8 9">
        <text>(2S,6S)-2,6-diaminopimelate = meso-2,6-diaminopimelate</text>
        <dbReference type="Rhea" id="RHEA:15393"/>
        <dbReference type="ChEBI" id="CHEBI:57609"/>
        <dbReference type="ChEBI" id="CHEBI:57791"/>
        <dbReference type="EC" id="5.1.1.7"/>
    </reaction>
</comment>
<comment type="similarity">
    <text evidence="2 9">Belongs to the diaminopimelate epimerase family.</text>
</comment>
<name>A0A0P0USE4_9GAMM</name>
<feature type="active site" evidence="10">
    <location>
        <position position="74"/>
    </location>
</feature>
<reference evidence="11 12" key="2">
    <citation type="journal article" date="2016" name="ISME J.">
        <title>Heterogeneous composition of key metabolic gene clusters in a vent mussel symbiont population.</title>
        <authorList>
            <person name="Ikuta T."/>
            <person name="Takaki Y."/>
            <person name="Nagai Y."/>
            <person name="Shimamura S."/>
            <person name="Tsuda M."/>
            <person name="Kawagucci S."/>
            <person name="Aoki Y."/>
            <person name="Inoue K."/>
            <person name="Teruya M."/>
            <person name="Satou K."/>
            <person name="Teruya K."/>
            <person name="Shimoji M."/>
            <person name="Tamotsu H."/>
            <person name="Hirano T."/>
            <person name="Maruyama T."/>
            <person name="Yoshida T."/>
        </authorList>
    </citation>
    <scope>NUCLEOTIDE SEQUENCE [LARGE SCALE GENOMIC DNA]</scope>
    <source>
        <strain evidence="11 12">Myojin Knoll</strain>
    </source>
</reference>
<evidence type="ECO:0000256" key="2">
    <source>
        <dbReference type="ARBA" id="ARBA00010219"/>
    </source>
</evidence>
<evidence type="ECO:0000313" key="12">
    <source>
        <dbReference type="Proteomes" id="UP000067399"/>
    </source>
</evidence>
<comment type="function">
    <text evidence="9">Catalyzes the stereoinversion of LL-2,6-diaminopimelate (L,L-DAP) to meso-diaminopimelate (meso-DAP), a precursor of L-lysine and an essential component of the bacterial peptidoglycan.</text>
</comment>
<dbReference type="NCBIfam" id="TIGR00652">
    <property type="entry name" value="DapF"/>
    <property type="match status" value="1"/>
</dbReference>
<dbReference type="STRING" id="1303921.BSEPE_0898"/>
<dbReference type="PANTHER" id="PTHR31689:SF0">
    <property type="entry name" value="DIAMINOPIMELATE EPIMERASE"/>
    <property type="match status" value="1"/>
</dbReference>
<feature type="binding site" evidence="9">
    <location>
        <begin position="215"/>
        <end position="216"/>
    </location>
    <ligand>
        <name>substrate</name>
    </ligand>
</feature>
<dbReference type="FunFam" id="3.10.310.10:FF:000001">
    <property type="entry name" value="Diaminopimelate epimerase"/>
    <property type="match status" value="1"/>
</dbReference>
<dbReference type="KEGG" id="ebh:BSEPE_0898"/>
<keyword evidence="7 9" id="KW-0413">Isomerase</keyword>
<dbReference type="Pfam" id="PF01678">
    <property type="entry name" value="DAP_epimerase"/>
    <property type="match status" value="2"/>
</dbReference>
<dbReference type="InterPro" id="IPR001653">
    <property type="entry name" value="DAP_epimerase_DapF"/>
</dbReference>
<dbReference type="AlphaFoldDB" id="A0A0P0USE4"/>
<dbReference type="RefSeq" id="WP_066044568.1">
    <property type="nucleotide sequence ID" value="NZ_AP013042.1"/>
</dbReference>
<feature type="binding site" evidence="9">
    <location>
        <position position="65"/>
    </location>
    <ligand>
        <name>substrate</name>
    </ligand>
</feature>
<dbReference type="Gene3D" id="3.10.310.10">
    <property type="entry name" value="Diaminopimelate Epimerase, Chain A, domain 1"/>
    <property type="match status" value="2"/>
</dbReference>
<keyword evidence="12" id="KW-1185">Reference proteome</keyword>